<evidence type="ECO:0000313" key="3">
    <source>
        <dbReference type="Proteomes" id="UP000254343"/>
    </source>
</evidence>
<reference evidence="2 3" key="1">
    <citation type="submission" date="2018-06" db="EMBL/GenBank/DDBJ databases">
        <authorList>
            <consortium name="Pathogen Informatics"/>
            <person name="Doyle S."/>
        </authorList>
    </citation>
    <scope>NUCLEOTIDE SEQUENCE [LARGE SCALE GENOMIC DNA]</scope>
    <source>
        <strain evidence="2 3">NCTC12722</strain>
    </source>
</reference>
<dbReference type="AlphaFoldDB" id="A0A381B2C7"/>
<name>A0A381B2C7_AFIFE</name>
<sequence length="81" mass="8729">MSITIDISKAREIQRGRMRDARGPKLAALDVAFQRVLETGADTSAIVAQKQALRDVTADPALEAAQTLDALKAVWPEILNG</sequence>
<protein>
    <submittedName>
        <fullName evidence="2">Uncharacterized protein</fullName>
    </submittedName>
</protein>
<accession>A0A381B2C7</accession>
<dbReference type="Proteomes" id="UP000254343">
    <property type="component" value="Unassembled WGS sequence"/>
</dbReference>
<dbReference type="EMBL" id="UIGB01000003">
    <property type="protein sequence ID" value="SUW28261.1"/>
    <property type="molecule type" value="Genomic_DNA"/>
</dbReference>
<proteinExistence type="predicted"/>
<organism evidence="2 3">
    <name type="scientific">Afipia felis</name>
    <name type="common">Cat scratch disease bacillus</name>
    <dbReference type="NCBI Taxonomy" id="1035"/>
    <lineage>
        <taxon>Bacteria</taxon>
        <taxon>Pseudomonadati</taxon>
        <taxon>Pseudomonadota</taxon>
        <taxon>Alphaproteobacteria</taxon>
        <taxon>Hyphomicrobiales</taxon>
        <taxon>Nitrobacteraceae</taxon>
        <taxon>Afipia</taxon>
    </lineage>
</organism>
<dbReference type="EMBL" id="UIGB01000001">
    <property type="protein sequence ID" value="SUU84245.1"/>
    <property type="molecule type" value="Genomic_DNA"/>
</dbReference>
<dbReference type="RefSeq" id="WP_002719055.1">
    <property type="nucleotide sequence ID" value="NZ_UFSI01000001.1"/>
</dbReference>
<evidence type="ECO:0000313" key="1">
    <source>
        <dbReference type="EMBL" id="SUU84245.1"/>
    </source>
</evidence>
<evidence type="ECO:0000313" key="2">
    <source>
        <dbReference type="EMBL" id="SUW28261.1"/>
    </source>
</evidence>
<gene>
    <name evidence="1" type="ORF">NCTC12722_01432</name>
    <name evidence="2" type="ORF">NCTC12722_04138</name>
</gene>